<feature type="signal peptide" evidence="2">
    <location>
        <begin position="1"/>
        <end position="19"/>
    </location>
</feature>
<organism evidence="3 4">
    <name type="scientific">Caenorhabditis angaria</name>
    <dbReference type="NCBI Taxonomy" id="860376"/>
    <lineage>
        <taxon>Eukaryota</taxon>
        <taxon>Metazoa</taxon>
        <taxon>Ecdysozoa</taxon>
        <taxon>Nematoda</taxon>
        <taxon>Chromadorea</taxon>
        <taxon>Rhabditida</taxon>
        <taxon>Rhabditina</taxon>
        <taxon>Rhabditomorpha</taxon>
        <taxon>Rhabditoidea</taxon>
        <taxon>Rhabditidae</taxon>
        <taxon>Peloderinae</taxon>
        <taxon>Caenorhabditis</taxon>
    </lineage>
</organism>
<dbReference type="EMBL" id="CANHGI010000004">
    <property type="protein sequence ID" value="CAI5448925.1"/>
    <property type="molecule type" value="Genomic_DNA"/>
</dbReference>
<comment type="caution">
    <text evidence="3">The sequence shown here is derived from an EMBL/GenBank/DDBJ whole genome shotgun (WGS) entry which is preliminary data.</text>
</comment>
<feature type="region of interest" description="Disordered" evidence="1">
    <location>
        <begin position="38"/>
        <end position="69"/>
    </location>
</feature>
<keyword evidence="4" id="KW-1185">Reference proteome</keyword>
<name>A0A9P1IND9_9PELO</name>
<dbReference type="Proteomes" id="UP001152747">
    <property type="component" value="Unassembled WGS sequence"/>
</dbReference>
<evidence type="ECO:0000313" key="3">
    <source>
        <dbReference type="EMBL" id="CAI5448925.1"/>
    </source>
</evidence>
<gene>
    <name evidence="3" type="ORF">CAMP_LOCUS11562</name>
</gene>
<evidence type="ECO:0000256" key="2">
    <source>
        <dbReference type="SAM" id="SignalP"/>
    </source>
</evidence>
<evidence type="ECO:0000256" key="1">
    <source>
        <dbReference type="SAM" id="MobiDB-lite"/>
    </source>
</evidence>
<proteinExistence type="predicted"/>
<feature type="chain" id="PRO_5040125055" evidence="2">
    <location>
        <begin position="20"/>
        <end position="69"/>
    </location>
</feature>
<accession>A0A9P1IND9</accession>
<evidence type="ECO:0000313" key="4">
    <source>
        <dbReference type="Proteomes" id="UP001152747"/>
    </source>
</evidence>
<sequence length="69" mass="8010">MRFLSICHLAMFILSKIEIFCDTFSNQEKVSCRKDRKAAIKNTKKPREPPDSIYPSPTNDVMNGFESKR</sequence>
<dbReference type="AlphaFoldDB" id="A0A9P1IND9"/>
<reference evidence="3" key="1">
    <citation type="submission" date="2022-11" db="EMBL/GenBank/DDBJ databases">
        <authorList>
            <person name="Kikuchi T."/>
        </authorList>
    </citation>
    <scope>NUCLEOTIDE SEQUENCE</scope>
    <source>
        <strain evidence="3">PS1010</strain>
    </source>
</reference>
<keyword evidence="2" id="KW-0732">Signal</keyword>
<protein>
    <submittedName>
        <fullName evidence="3">Uncharacterized protein</fullName>
    </submittedName>
</protein>